<evidence type="ECO:0000256" key="1">
    <source>
        <dbReference type="SAM" id="SignalP"/>
    </source>
</evidence>
<sequence>MHKRSKFMATAALAIGALALSSPAIADTQGFTPTGDWDSAVIMDTRTGEVLERIDADQWDSVIVMDAQTGHVVPQSPAPAIERPDWPKPAFLSFVG</sequence>
<reference evidence="2 3" key="1">
    <citation type="submission" date="2019-06" db="EMBL/GenBank/DDBJ databases">
        <title>Whole genome shotgun sequence of Glutamicibacter nicotianae NBRC 14234.</title>
        <authorList>
            <person name="Hosoyama A."/>
            <person name="Uohara A."/>
            <person name="Ohji S."/>
            <person name="Ichikawa N."/>
        </authorList>
    </citation>
    <scope>NUCLEOTIDE SEQUENCE [LARGE SCALE GENOMIC DNA]</scope>
    <source>
        <strain evidence="2 3">NBRC 14234</strain>
    </source>
</reference>
<dbReference type="EMBL" id="BJNE01000006">
    <property type="protein sequence ID" value="GEC12614.1"/>
    <property type="molecule type" value="Genomic_DNA"/>
</dbReference>
<feature type="chain" id="PRO_5046022770" description="PepSY domain-containing protein" evidence="1">
    <location>
        <begin position="27"/>
        <end position="96"/>
    </location>
</feature>
<protein>
    <recommendedName>
        <fullName evidence="4">PepSY domain-containing protein</fullName>
    </recommendedName>
</protein>
<feature type="signal peptide" evidence="1">
    <location>
        <begin position="1"/>
        <end position="26"/>
    </location>
</feature>
<evidence type="ECO:0008006" key="4">
    <source>
        <dbReference type="Google" id="ProtNLM"/>
    </source>
</evidence>
<keyword evidence="3" id="KW-1185">Reference proteome</keyword>
<organism evidence="2 3">
    <name type="scientific">Glutamicibacter nicotianae</name>
    <name type="common">Arthrobacter nicotianae</name>
    <dbReference type="NCBI Taxonomy" id="37929"/>
    <lineage>
        <taxon>Bacteria</taxon>
        <taxon>Bacillati</taxon>
        <taxon>Actinomycetota</taxon>
        <taxon>Actinomycetes</taxon>
        <taxon>Micrococcales</taxon>
        <taxon>Micrococcaceae</taxon>
        <taxon>Glutamicibacter</taxon>
    </lineage>
</organism>
<evidence type="ECO:0000313" key="3">
    <source>
        <dbReference type="Proteomes" id="UP000316242"/>
    </source>
</evidence>
<dbReference type="Proteomes" id="UP000316242">
    <property type="component" value="Unassembled WGS sequence"/>
</dbReference>
<comment type="caution">
    <text evidence="2">The sequence shown here is derived from an EMBL/GenBank/DDBJ whole genome shotgun (WGS) entry which is preliminary data.</text>
</comment>
<evidence type="ECO:0000313" key="2">
    <source>
        <dbReference type="EMBL" id="GEC12614.1"/>
    </source>
</evidence>
<name>A0ABQ0RLF8_GLUNI</name>
<keyword evidence="1" id="KW-0732">Signal</keyword>
<accession>A0ABQ0RLF8</accession>
<gene>
    <name evidence="2" type="ORF">ANI01nite_18170</name>
</gene>
<proteinExistence type="predicted"/>